<comment type="caution">
    <text evidence="3">The sequence shown here is derived from an EMBL/GenBank/DDBJ whole genome shotgun (WGS) entry which is preliminary data.</text>
</comment>
<sequence length="160" mass="18292">MTEKTILTLALIFILGAPLYSLDYISLSNVSIFGFSLAALLMSISSLLDNPLKDDQEQNLIRRILKNTCFILSLTLLFLSLMIKENLPIVKEIVKSVDANIFLLYSIGIAFLTLYLGDYFKKQYFKKVKIEKDKAVSQALNKYNSQLEELEKRLSNKNKK</sequence>
<evidence type="ECO:0000256" key="2">
    <source>
        <dbReference type="SAM" id="Phobius"/>
    </source>
</evidence>
<keyword evidence="1" id="KW-0175">Coiled coil</keyword>
<accession>A0AAW6T3G6</accession>
<dbReference type="Proteomes" id="UP001159179">
    <property type="component" value="Unassembled WGS sequence"/>
</dbReference>
<name>A0AAW6T3G6_9BACI</name>
<gene>
    <name evidence="3" type="ORF">P5X88_23610</name>
</gene>
<organism evidence="3 4">
    <name type="scientific">Heyndrickxia oleronia</name>
    <dbReference type="NCBI Taxonomy" id="38875"/>
    <lineage>
        <taxon>Bacteria</taxon>
        <taxon>Bacillati</taxon>
        <taxon>Bacillota</taxon>
        <taxon>Bacilli</taxon>
        <taxon>Bacillales</taxon>
        <taxon>Bacillaceae</taxon>
        <taxon>Heyndrickxia</taxon>
    </lineage>
</organism>
<dbReference type="AlphaFoldDB" id="A0AAW6T3G6"/>
<feature type="transmembrane region" description="Helical" evidence="2">
    <location>
        <begin position="103"/>
        <end position="120"/>
    </location>
</feature>
<keyword evidence="2" id="KW-0812">Transmembrane</keyword>
<keyword evidence="2" id="KW-0472">Membrane</keyword>
<proteinExistence type="predicted"/>
<protein>
    <recommendedName>
        <fullName evidence="5">ATP synthase protein MI25</fullName>
    </recommendedName>
</protein>
<evidence type="ECO:0000313" key="3">
    <source>
        <dbReference type="EMBL" id="MDH5163932.1"/>
    </source>
</evidence>
<keyword evidence="2" id="KW-1133">Transmembrane helix</keyword>
<evidence type="ECO:0008006" key="5">
    <source>
        <dbReference type="Google" id="ProtNLM"/>
    </source>
</evidence>
<evidence type="ECO:0000256" key="1">
    <source>
        <dbReference type="SAM" id="Coils"/>
    </source>
</evidence>
<evidence type="ECO:0000313" key="4">
    <source>
        <dbReference type="Proteomes" id="UP001159179"/>
    </source>
</evidence>
<feature type="transmembrane region" description="Helical" evidence="2">
    <location>
        <begin position="31"/>
        <end position="52"/>
    </location>
</feature>
<dbReference type="EMBL" id="JAROYP010000020">
    <property type="protein sequence ID" value="MDH5163932.1"/>
    <property type="molecule type" value="Genomic_DNA"/>
</dbReference>
<dbReference type="RefSeq" id="WP_280618596.1">
    <property type="nucleotide sequence ID" value="NZ_JAROYP010000020.1"/>
</dbReference>
<feature type="transmembrane region" description="Helical" evidence="2">
    <location>
        <begin position="64"/>
        <end position="83"/>
    </location>
</feature>
<feature type="coiled-coil region" evidence="1">
    <location>
        <begin position="133"/>
        <end position="160"/>
    </location>
</feature>
<reference evidence="3" key="1">
    <citation type="submission" date="2023-03" db="EMBL/GenBank/DDBJ databases">
        <title>Bacterial isolates from washroom surfaces on a university campus.</title>
        <authorList>
            <person name="Holman D.B."/>
            <person name="Gzyl K.E."/>
            <person name="Taheri A.E."/>
        </authorList>
    </citation>
    <scope>NUCLEOTIDE SEQUENCE</scope>
    <source>
        <strain evidence="3">RD03</strain>
    </source>
</reference>